<dbReference type="InterPro" id="IPR000415">
    <property type="entry name" value="Nitroreductase-like"/>
</dbReference>
<dbReference type="SUPFAM" id="SSF55469">
    <property type="entry name" value="FMN-dependent nitroreductase-like"/>
    <property type="match status" value="1"/>
</dbReference>
<accession>A0ABN6UWJ2</accession>
<dbReference type="RefSeq" id="WP_281780256.1">
    <property type="nucleotide sequence ID" value="NZ_AP027041.1"/>
</dbReference>
<organism evidence="2 3">
    <name type="scientific">Lysobacter auxotrophicus</name>
    <dbReference type="NCBI Taxonomy" id="2992573"/>
    <lineage>
        <taxon>Bacteria</taxon>
        <taxon>Pseudomonadati</taxon>
        <taxon>Pseudomonadota</taxon>
        <taxon>Gammaproteobacteria</taxon>
        <taxon>Lysobacterales</taxon>
        <taxon>Lysobacteraceae</taxon>
        <taxon>Lysobacter</taxon>
    </lineage>
</organism>
<dbReference type="NCBIfam" id="TIGR04511">
    <property type="entry name" value="SagB_rel_DH_2"/>
    <property type="match status" value="1"/>
</dbReference>
<name>A0ABN6UWJ2_9GAMM</name>
<evidence type="ECO:0000259" key="1">
    <source>
        <dbReference type="Pfam" id="PF00881"/>
    </source>
</evidence>
<dbReference type="PANTHER" id="PTHR43745">
    <property type="entry name" value="NITROREDUCTASE MJ1384-RELATED"/>
    <property type="match status" value="1"/>
</dbReference>
<gene>
    <name evidence="2" type="ORF">LA521A_36040</name>
</gene>
<dbReference type="Proteomes" id="UP001317822">
    <property type="component" value="Chromosome"/>
</dbReference>
<sequence>MRIRRCGVVYFEPREQVGFDLSILLTGGDGLHRERRWLALAPHLGREVEVDGDERELLGELSPGQWVDADAIDADAGVLARLLREGLVVGDAPEHADMRERDESLRRTYWHPLGATLHAFTRWSGVDTVQNQKDSGTETAVSMREVLGAPPVEAARRSESDEARIRLPRIAPAAFDDLLARRATCRNFDASRTLPFDTFAQVLQRVFAAQAEVRVTDDTVFLKKNVPSGGGLHPMECYLIVQHVDGVAPGLYHYQSQEHALEPLPSPDKPLREFVTDMVAQQHWFADAHVVVLLSPRFDRTFWKYRHHAKGYRVVALEGGHLSQTLYLAATDAGLGAFITGAINEVELEQAFGLDPIHQGALAICGFGWRGPVMETAELDPAERVWQRADA</sequence>
<dbReference type="InterPro" id="IPR030965">
    <property type="entry name" value="SagB-rel_DH_2"/>
</dbReference>
<dbReference type="Gene3D" id="3.40.109.10">
    <property type="entry name" value="NADH Oxidase"/>
    <property type="match status" value="1"/>
</dbReference>
<dbReference type="CDD" id="cd02142">
    <property type="entry name" value="McbC_SagB-like_oxidoreductase"/>
    <property type="match status" value="1"/>
</dbReference>
<reference evidence="2 3" key="1">
    <citation type="journal article" date="2023" name="Int. J. Syst. Evol. Microbiol.">
        <title>Physiological and genomic analyses of cobalamin (vitamin B12)-auxotrophy of Lysobacter auxotrophicus sp. nov., a methionine-auxotrophic chitinolytic bacterium isolated from chitin-treated soil.</title>
        <authorList>
            <person name="Saito A."/>
            <person name="Dohra H."/>
            <person name="Hamada M."/>
            <person name="Moriuchi R."/>
            <person name="Kotsuchibashi Y."/>
            <person name="Mori K."/>
        </authorList>
    </citation>
    <scope>NUCLEOTIDE SEQUENCE [LARGE SCALE GENOMIC DNA]</scope>
    <source>
        <strain evidence="2 3">5-21a</strain>
    </source>
</reference>
<dbReference type="NCBIfam" id="TIGR03605">
    <property type="entry name" value="antibiot_sagB"/>
    <property type="match status" value="1"/>
</dbReference>
<evidence type="ECO:0000313" key="3">
    <source>
        <dbReference type="Proteomes" id="UP001317822"/>
    </source>
</evidence>
<dbReference type="InterPro" id="IPR020051">
    <property type="entry name" value="SagB-type_dehydrogenase"/>
</dbReference>
<evidence type="ECO:0000313" key="2">
    <source>
        <dbReference type="EMBL" id="BDU18403.1"/>
    </source>
</evidence>
<dbReference type="InterPro" id="IPR029479">
    <property type="entry name" value="Nitroreductase"/>
</dbReference>
<dbReference type="Pfam" id="PF00881">
    <property type="entry name" value="Nitroreductase"/>
    <property type="match status" value="1"/>
</dbReference>
<feature type="domain" description="Nitroreductase" evidence="1">
    <location>
        <begin position="180"/>
        <end position="369"/>
    </location>
</feature>
<dbReference type="InterPro" id="IPR052544">
    <property type="entry name" value="Bacteriocin_Proc_Enz"/>
</dbReference>
<dbReference type="PANTHER" id="PTHR43745:SF2">
    <property type="entry name" value="NITROREDUCTASE MJ1384-RELATED"/>
    <property type="match status" value="1"/>
</dbReference>
<keyword evidence="3" id="KW-1185">Reference proteome</keyword>
<proteinExistence type="predicted"/>
<protein>
    <submittedName>
        <fullName evidence="2">Peptide maturation dehydrogenase</fullName>
    </submittedName>
</protein>
<dbReference type="EMBL" id="AP027041">
    <property type="protein sequence ID" value="BDU18403.1"/>
    <property type="molecule type" value="Genomic_DNA"/>
</dbReference>